<dbReference type="InterPro" id="IPR000058">
    <property type="entry name" value="Znf_AN1"/>
</dbReference>
<name>A0A286UC24_9AGAM</name>
<dbReference type="SMART" id="SM00154">
    <property type="entry name" value="ZnF_AN1"/>
    <property type="match status" value="2"/>
</dbReference>
<dbReference type="PANTHER" id="PTHR14677:SF40">
    <property type="entry name" value="CDC48-ASSOCIATED UBIQUITIN-LIKE_ZINC FINGER PROTEIN 1"/>
    <property type="match status" value="1"/>
</dbReference>
<gene>
    <name evidence="8" type="ORF">PNOK_0717100</name>
</gene>
<evidence type="ECO:0000259" key="7">
    <source>
        <dbReference type="PROSITE" id="PS51039"/>
    </source>
</evidence>
<keyword evidence="9" id="KW-1185">Reference proteome</keyword>
<comment type="caution">
    <text evidence="8">The sequence shown here is derived from an EMBL/GenBank/DDBJ whole genome shotgun (WGS) entry which is preliminary data.</text>
</comment>
<protein>
    <submittedName>
        <fullName evidence="8">Sec14 cytosolic factor</fullName>
    </submittedName>
</protein>
<dbReference type="OrthoDB" id="431929at2759"/>
<dbReference type="Pfam" id="PF01428">
    <property type="entry name" value="zf-AN1"/>
    <property type="match status" value="2"/>
</dbReference>
<dbReference type="Gene3D" id="4.10.1110.10">
    <property type="entry name" value="AN1-like Zinc finger"/>
    <property type="match status" value="2"/>
</dbReference>
<accession>A0A286UC24</accession>
<keyword evidence="2" id="KW-0677">Repeat</keyword>
<evidence type="ECO:0000313" key="8">
    <source>
        <dbReference type="EMBL" id="PAV17107.1"/>
    </source>
</evidence>
<feature type="compositionally biased region" description="Low complexity" evidence="6">
    <location>
        <begin position="264"/>
        <end position="273"/>
    </location>
</feature>
<feature type="compositionally biased region" description="Basic and acidic residues" evidence="6">
    <location>
        <begin position="278"/>
        <end position="304"/>
    </location>
</feature>
<keyword evidence="4" id="KW-0862">Zinc</keyword>
<organism evidence="8 9">
    <name type="scientific">Pyrrhoderma noxium</name>
    <dbReference type="NCBI Taxonomy" id="2282107"/>
    <lineage>
        <taxon>Eukaryota</taxon>
        <taxon>Fungi</taxon>
        <taxon>Dikarya</taxon>
        <taxon>Basidiomycota</taxon>
        <taxon>Agaricomycotina</taxon>
        <taxon>Agaricomycetes</taxon>
        <taxon>Hymenochaetales</taxon>
        <taxon>Hymenochaetaceae</taxon>
        <taxon>Pyrrhoderma</taxon>
    </lineage>
</organism>
<feature type="region of interest" description="Disordered" evidence="6">
    <location>
        <begin position="199"/>
        <end position="304"/>
    </location>
</feature>
<dbReference type="InParanoid" id="A0A286UC24"/>
<dbReference type="Proteomes" id="UP000217199">
    <property type="component" value="Unassembled WGS sequence"/>
</dbReference>
<keyword evidence="1" id="KW-0479">Metal-binding</keyword>
<dbReference type="STRING" id="2282107.A0A286UC24"/>
<evidence type="ECO:0000256" key="5">
    <source>
        <dbReference type="PROSITE-ProRule" id="PRU00449"/>
    </source>
</evidence>
<feature type="domain" description="AN1-type" evidence="7">
    <location>
        <begin position="121"/>
        <end position="169"/>
    </location>
</feature>
<evidence type="ECO:0000256" key="6">
    <source>
        <dbReference type="SAM" id="MobiDB-lite"/>
    </source>
</evidence>
<keyword evidence="3 5" id="KW-0863">Zinc-finger</keyword>
<evidence type="ECO:0000256" key="3">
    <source>
        <dbReference type="ARBA" id="ARBA00022771"/>
    </source>
</evidence>
<dbReference type="SUPFAM" id="SSF118310">
    <property type="entry name" value="AN1-like Zinc finger"/>
    <property type="match status" value="2"/>
</dbReference>
<feature type="compositionally biased region" description="Polar residues" evidence="6">
    <location>
        <begin position="202"/>
        <end position="217"/>
    </location>
</feature>
<evidence type="ECO:0000256" key="2">
    <source>
        <dbReference type="ARBA" id="ARBA00022737"/>
    </source>
</evidence>
<dbReference type="PANTHER" id="PTHR14677">
    <property type="entry name" value="ARSENITE INDUCUBLE RNA ASSOCIATED PROTEIN AIP-1-RELATED"/>
    <property type="match status" value="1"/>
</dbReference>
<dbReference type="GO" id="GO:0005737">
    <property type="term" value="C:cytoplasm"/>
    <property type="evidence" value="ECO:0007669"/>
    <property type="project" value="TreeGrafter"/>
</dbReference>
<evidence type="ECO:0000256" key="4">
    <source>
        <dbReference type="ARBA" id="ARBA00022833"/>
    </source>
</evidence>
<reference evidence="8 9" key="1">
    <citation type="journal article" date="2017" name="Mol. Ecol.">
        <title>Comparative and population genomic landscape of Phellinus noxius: A hypervariable fungus causing root rot in trees.</title>
        <authorList>
            <person name="Chung C.L."/>
            <person name="Lee T.J."/>
            <person name="Akiba M."/>
            <person name="Lee H.H."/>
            <person name="Kuo T.H."/>
            <person name="Liu D."/>
            <person name="Ke H.M."/>
            <person name="Yokoi T."/>
            <person name="Roa M.B."/>
            <person name="Lu M.J."/>
            <person name="Chang Y.Y."/>
            <person name="Ann P.J."/>
            <person name="Tsai J.N."/>
            <person name="Chen C.Y."/>
            <person name="Tzean S.S."/>
            <person name="Ota Y."/>
            <person name="Hattori T."/>
            <person name="Sahashi N."/>
            <person name="Liou R.F."/>
            <person name="Kikuchi T."/>
            <person name="Tsai I.J."/>
        </authorList>
    </citation>
    <scope>NUCLEOTIDE SEQUENCE [LARGE SCALE GENOMIC DNA]</scope>
    <source>
        <strain evidence="8 9">FFPRI411160</strain>
    </source>
</reference>
<dbReference type="Pfam" id="PF25403">
    <property type="entry name" value="zf-C2H2_ZFAND2"/>
    <property type="match status" value="1"/>
</dbReference>
<dbReference type="InterPro" id="IPR057357">
    <property type="entry name" value="Znf-C2H2_ZFAND2A/B"/>
</dbReference>
<proteinExistence type="predicted"/>
<feature type="domain" description="AN1-type" evidence="7">
    <location>
        <begin position="27"/>
        <end position="75"/>
    </location>
</feature>
<dbReference type="AlphaFoldDB" id="A0A286UC24"/>
<feature type="compositionally biased region" description="Low complexity" evidence="6">
    <location>
        <begin position="219"/>
        <end position="235"/>
    </location>
</feature>
<sequence>MSDPNPERRVVYAVTPSERSSEQEELLSVGTRCTAKGCSQFDFLPFKCSHCNEQYCQGHFLPEVHSCSKWDKNAADRRALECPFCQALIAIPPGEDPNIRIGRHIDDDCLVLGQNKSSNGKKKTPICRRPKCGKRLWQPIECDKCHQQFCATHRYPTEHNCKPEATADTKDLSDRLADLSTHASAKSAAAMAAIRRSVASSGTGTKGTQGPSTVRFKSSSRTASTSGSNTPLSSSVNAVKTVFAPENRPKQITPTSNDNNETAPSLPSTPTTSNILSRARDERKSQIRAMEERDRKGLLSPNEKARLKELKDSLKESNDDCIIM</sequence>
<dbReference type="GO" id="GO:0008270">
    <property type="term" value="F:zinc ion binding"/>
    <property type="evidence" value="ECO:0007669"/>
    <property type="project" value="UniProtKB-KW"/>
</dbReference>
<evidence type="ECO:0000313" key="9">
    <source>
        <dbReference type="Proteomes" id="UP000217199"/>
    </source>
</evidence>
<dbReference type="EMBL" id="NBII01000007">
    <property type="protein sequence ID" value="PAV17107.1"/>
    <property type="molecule type" value="Genomic_DNA"/>
</dbReference>
<dbReference type="InterPro" id="IPR035896">
    <property type="entry name" value="AN1-like_Znf"/>
</dbReference>
<feature type="compositionally biased region" description="Polar residues" evidence="6">
    <location>
        <begin position="250"/>
        <end position="263"/>
    </location>
</feature>
<dbReference type="PROSITE" id="PS51039">
    <property type="entry name" value="ZF_AN1"/>
    <property type="match status" value="2"/>
</dbReference>
<evidence type="ECO:0000256" key="1">
    <source>
        <dbReference type="ARBA" id="ARBA00022723"/>
    </source>
</evidence>